<dbReference type="OrthoDB" id="6636675at2"/>
<keyword evidence="2" id="KW-1185">Reference proteome</keyword>
<protein>
    <submittedName>
        <fullName evidence="1">Uncharacterized protein</fullName>
    </submittedName>
</protein>
<dbReference type="EMBL" id="HG934468">
    <property type="protein sequence ID" value="CDN32362.1"/>
    <property type="molecule type" value="Genomic_DNA"/>
</dbReference>
<reference evidence="1 2" key="1">
    <citation type="journal article" date="2015" name="Genome Announc.">
        <title>Complete Genome Sequence of the Novel Leech Symbiont Mucinivorans hirudinis M3T.</title>
        <authorList>
            <person name="Nelson M.C."/>
            <person name="Bomar L."/>
            <person name="Graf J."/>
        </authorList>
    </citation>
    <scope>NUCLEOTIDE SEQUENCE [LARGE SCALE GENOMIC DNA]</scope>
    <source>
        <strain evidence="2">M3</strain>
    </source>
</reference>
<accession>A0A060R9W9</accession>
<proteinExistence type="predicted"/>
<dbReference type="HOGENOM" id="CLU_1433057_0_0_10"/>
<organism evidence="1 2">
    <name type="scientific">Mucinivorans hirudinis</name>
    <dbReference type="NCBI Taxonomy" id="1433126"/>
    <lineage>
        <taxon>Bacteria</taxon>
        <taxon>Pseudomonadati</taxon>
        <taxon>Bacteroidota</taxon>
        <taxon>Bacteroidia</taxon>
        <taxon>Bacteroidales</taxon>
        <taxon>Rikenellaceae</taxon>
        <taxon>Mucinivorans</taxon>
    </lineage>
</organism>
<dbReference type="STRING" id="1433126.BN938_2290"/>
<sequence>MNELEKIQSLKAEIKERYEKIKQSMFLLVQILGGEVEPANGRTYKATEETGVNCVVESFVIEDGKLMARTDFEGDKFTLELDSFHAEELANILYLMLEANKEHLQRKIDGMFKAYVDEHNDEPLYVSCCVKFLDNSPLCDVTIKLNNELDDQDDLVFYYCKSLTDLKSLCEFGTGDFILTEIYEFSNEI</sequence>
<dbReference type="eggNOG" id="ENOG5032T2B">
    <property type="taxonomic scope" value="Bacteria"/>
</dbReference>
<evidence type="ECO:0000313" key="1">
    <source>
        <dbReference type="EMBL" id="CDN32362.1"/>
    </source>
</evidence>
<gene>
    <name evidence="1" type="ORF">BN938_2290</name>
</gene>
<evidence type="ECO:0000313" key="2">
    <source>
        <dbReference type="Proteomes" id="UP000027616"/>
    </source>
</evidence>
<dbReference type="KEGG" id="rbc:BN938_2290"/>
<dbReference type="Proteomes" id="UP000027616">
    <property type="component" value="Chromosome I"/>
</dbReference>
<dbReference type="AlphaFoldDB" id="A0A060R9W9"/>
<name>A0A060R9W9_9BACT</name>